<dbReference type="EMBL" id="CP038145">
    <property type="protein sequence ID" value="QBQ63739.1"/>
    <property type="molecule type" value="Genomic_DNA"/>
</dbReference>
<accession>A0A4P7CJL6</accession>
<feature type="transmembrane region" description="Helical" evidence="1">
    <location>
        <begin position="180"/>
        <end position="200"/>
    </location>
</feature>
<dbReference type="GO" id="GO:0009389">
    <property type="term" value="F:dimethyl sulfoxide reductase activity"/>
    <property type="evidence" value="ECO:0007669"/>
    <property type="project" value="TreeGrafter"/>
</dbReference>
<dbReference type="GO" id="GO:0005886">
    <property type="term" value="C:plasma membrane"/>
    <property type="evidence" value="ECO:0007669"/>
    <property type="project" value="TreeGrafter"/>
</dbReference>
<feature type="transmembrane region" description="Helical" evidence="1">
    <location>
        <begin position="45"/>
        <end position="66"/>
    </location>
</feature>
<dbReference type="InterPro" id="IPR007059">
    <property type="entry name" value="DmsC"/>
</dbReference>
<dbReference type="GO" id="GO:0009390">
    <property type="term" value="C:dimethyl sulfoxide reductase complex"/>
    <property type="evidence" value="ECO:0007669"/>
    <property type="project" value="TreeGrafter"/>
</dbReference>
<dbReference type="RefSeq" id="WP_162856601.1">
    <property type="nucleotide sequence ID" value="NZ_CP038145.1"/>
</dbReference>
<feature type="transmembrane region" description="Helical" evidence="1">
    <location>
        <begin position="150"/>
        <end position="168"/>
    </location>
</feature>
<name>A0A4P7CJL6_9PAST</name>
<evidence type="ECO:0000313" key="3">
    <source>
        <dbReference type="Proteomes" id="UP000294444"/>
    </source>
</evidence>
<sequence length="278" mass="30378">MNGLHELPLILFTVFAQSAVGAFLLFTFVLCQAESSKSRQYVHKVMFVVLALLGIGFVASIMHLGSPLRAFNSLNRIGSSMLSNEIASGALFFALAGCYWLLAILNKMPQALGKLWLVVTSLVGLVFMYMMANVYQISTVPTWYTPLTSWAFYLTVVVGGSALGYTLLQPNSYKEYCLKWVPYLYWIGVVLVAITVMYQGASLANIHSSVTQAVTLVPDFAPLMALRLALLGLAGFIFLRSKNTVLLVVAVIFALFAELVGRTLFYGLHMTAGMAIAS</sequence>
<feature type="transmembrane region" description="Helical" evidence="1">
    <location>
        <begin position="86"/>
        <end position="103"/>
    </location>
</feature>
<gene>
    <name evidence="2" type="ORF">EXH44_05580</name>
</gene>
<feature type="transmembrane region" description="Helical" evidence="1">
    <location>
        <begin position="115"/>
        <end position="138"/>
    </location>
</feature>
<keyword evidence="1" id="KW-1133">Transmembrane helix</keyword>
<proteinExistence type="predicted"/>
<dbReference type="PANTHER" id="PTHR38095:SF1">
    <property type="entry name" value="ANAEROBIC DIMETHYL SULFOXIDE REDUCTASE CHAIN YNFH"/>
    <property type="match status" value="1"/>
</dbReference>
<keyword evidence="1" id="KW-0812">Transmembrane</keyword>
<reference evidence="2 3" key="1">
    <citation type="submission" date="2019-03" db="EMBL/GenBank/DDBJ databases">
        <authorList>
            <person name="Che Y."/>
            <person name="Zhou L."/>
        </authorList>
    </citation>
    <scope>NUCLEOTIDE SEQUENCE [LARGE SCALE GENOMIC DNA]</scope>
    <source>
        <strain evidence="2 3">AIFJ1607</strain>
    </source>
</reference>
<dbReference type="Proteomes" id="UP000294444">
    <property type="component" value="Chromosome"/>
</dbReference>
<keyword evidence="1" id="KW-0472">Membrane</keyword>
<dbReference type="PANTHER" id="PTHR38095">
    <property type="entry name" value="ANAEROBIC DIMETHYL SULFOXIDE REDUCTASE CHAIN YNFH"/>
    <property type="match status" value="1"/>
</dbReference>
<organism evidence="2 3">
    <name type="scientific">Actinobacillus indolicus</name>
    <dbReference type="NCBI Taxonomy" id="51049"/>
    <lineage>
        <taxon>Bacteria</taxon>
        <taxon>Pseudomonadati</taxon>
        <taxon>Pseudomonadota</taxon>
        <taxon>Gammaproteobacteria</taxon>
        <taxon>Pasteurellales</taxon>
        <taxon>Pasteurellaceae</taxon>
        <taxon>Actinobacillus</taxon>
    </lineage>
</organism>
<evidence type="ECO:0000256" key="1">
    <source>
        <dbReference type="SAM" id="Phobius"/>
    </source>
</evidence>
<dbReference type="KEGG" id="aio:EXH44_05580"/>
<protein>
    <submittedName>
        <fullName evidence="2">Dimethyl sulfoxide reductase anchor subunit</fullName>
    </submittedName>
</protein>
<keyword evidence="3" id="KW-1185">Reference proteome</keyword>
<feature type="transmembrane region" description="Helical" evidence="1">
    <location>
        <begin position="246"/>
        <end position="268"/>
    </location>
</feature>
<dbReference type="GO" id="GO:0019645">
    <property type="term" value="P:anaerobic electron transport chain"/>
    <property type="evidence" value="ECO:0007669"/>
    <property type="project" value="InterPro"/>
</dbReference>
<feature type="transmembrane region" description="Helical" evidence="1">
    <location>
        <begin position="220"/>
        <end position="239"/>
    </location>
</feature>
<feature type="transmembrane region" description="Helical" evidence="1">
    <location>
        <begin position="12"/>
        <end position="33"/>
    </location>
</feature>
<dbReference type="Pfam" id="PF04976">
    <property type="entry name" value="DmsC"/>
    <property type="match status" value="1"/>
</dbReference>
<dbReference type="AlphaFoldDB" id="A0A4P7CJL6"/>
<evidence type="ECO:0000313" key="2">
    <source>
        <dbReference type="EMBL" id="QBQ63739.1"/>
    </source>
</evidence>